<keyword evidence="3" id="KW-1185">Reference proteome</keyword>
<feature type="region of interest" description="Disordered" evidence="1">
    <location>
        <begin position="50"/>
        <end position="76"/>
    </location>
</feature>
<reference evidence="2 3" key="1">
    <citation type="journal article" date="2018" name="Nat. Ecol. Evol.">
        <title>Shark genomes provide insights into elasmobranch evolution and the origin of vertebrates.</title>
        <authorList>
            <person name="Hara Y"/>
            <person name="Yamaguchi K"/>
            <person name="Onimaru K"/>
            <person name="Kadota M"/>
            <person name="Koyanagi M"/>
            <person name="Keeley SD"/>
            <person name="Tatsumi K"/>
            <person name="Tanaka K"/>
            <person name="Motone F"/>
            <person name="Kageyama Y"/>
            <person name="Nozu R"/>
            <person name="Adachi N"/>
            <person name="Nishimura O"/>
            <person name="Nakagawa R"/>
            <person name="Tanegashima C"/>
            <person name="Kiyatake I"/>
            <person name="Matsumoto R"/>
            <person name="Murakumo K"/>
            <person name="Nishida K"/>
            <person name="Terakita A"/>
            <person name="Kuratani S"/>
            <person name="Sato K"/>
            <person name="Hyodo S Kuraku.S."/>
        </authorList>
    </citation>
    <scope>NUCLEOTIDE SEQUENCE [LARGE SCALE GENOMIC DNA]</scope>
</reference>
<dbReference type="AlphaFoldDB" id="A0A401RS99"/>
<dbReference type="Proteomes" id="UP000287033">
    <property type="component" value="Unassembled WGS sequence"/>
</dbReference>
<organism evidence="2 3">
    <name type="scientific">Chiloscyllium punctatum</name>
    <name type="common">Brownbanded bambooshark</name>
    <name type="synonym">Hemiscyllium punctatum</name>
    <dbReference type="NCBI Taxonomy" id="137246"/>
    <lineage>
        <taxon>Eukaryota</taxon>
        <taxon>Metazoa</taxon>
        <taxon>Chordata</taxon>
        <taxon>Craniata</taxon>
        <taxon>Vertebrata</taxon>
        <taxon>Chondrichthyes</taxon>
        <taxon>Elasmobranchii</taxon>
        <taxon>Galeomorphii</taxon>
        <taxon>Galeoidea</taxon>
        <taxon>Orectolobiformes</taxon>
        <taxon>Hemiscylliidae</taxon>
        <taxon>Chiloscyllium</taxon>
    </lineage>
</organism>
<accession>A0A401RS99</accession>
<evidence type="ECO:0000313" key="3">
    <source>
        <dbReference type="Proteomes" id="UP000287033"/>
    </source>
</evidence>
<gene>
    <name evidence="2" type="ORF">chiPu_0000178</name>
</gene>
<name>A0A401RS99_CHIPU</name>
<evidence type="ECO:0000313" key="2">
    <source>
        <dbReference type="EMBL" id="GCC21017.1"/>
    </source>
</evidence>
<comment type="caution">
    <text evidence="2">The sequence shown here is derived from an EMBL/GenBank/DDBJ whole genome shotgun (WGS) entry which is preliminary data.</text>
</comment>
<sequence>MRRSGPISAGVKGHQLVSGIHAFPSTFKASLRSKRICNGWINCLREDADKNGAKNKKKSRRQIFSGAITGKRCHSW</sequence>
<evidence type="ECO:0000256" key="1">
    <source>
        <dbReference type="SAM" id="MobiDB-lite"/>
    </source>
</evidence>
<protein>
    <submittedName>
        <fullName evidence="2">Uncharacterized protein</fullName>
    </submittedName>
</protein>
<proteinExistence type="predicted"/>
<dbReference type="EMBL" id="BEZZ01000002">
    <property type="protein sequence ID" value="GCC21017.1"/>
    <property type="molecule type" value="Genomic_DNA"/>
</dbReference>